<feature type="chain" id="PRO_5016641567" evidence="1">
    <location>
        <begin position="29"/>
        <end position="287"/>
    </location>
</feature>
<protein>
    <submittedName>
        <fullName evidence="3">ABC-type hemin transport system, periplasmic</fullName>
    </submittedName>
</protein>
<organism evidence="3 4">
    <name type="scientific">Zymobacter palmae</name>
    <dbReference type="NCBI Taxonomy" id="33074"/>
    <lineage>
        <taxon>Bacteria</taxon>
        <taxon>Pseudomonadati</taxon>
        <taxon>Pseudomonadota</taxon>
        <taxon>Gammaproteobacteria</taxon>
        <taxon>Oceanospirillales</taxon>
        <taxon>Halomonadaceae</taxon>
        <taxon>Zymobacter group</taxon>
        <taxon>Zymobacter</taxon>
    </lineage>
</organism>
<evidence type="ECO:0000313" key="3">
    <source>
        <dbReference type="EMBL" id="BBG30464.1"/>
    </source>
</evidence>
<dbReference type="Proteomes" id="UP000267342">
    <property type="component" value="Chromosome"/>
</dbReference>
<evidence type="ECO:0000256" key="1">
    <source>
        <dbReference type="SAM" id="SignalP"/>
    </source>
</evidence>
<feature type="domain" description="Fe/B12 periplasmic-binding" evidence="2">
    <location>
        <begin position="32"/>
        <end position="286"/>
    </location>
</feature>
<accession>A0A348HFR2</accession>
<sequence length="287" mass="30216">MKRTAQRVSRWLHASAFAIAMLSATAQAAPNRTVAIGGDVTEIIAALGQTRQLVGRDDTGTYPAEIAALPSVGYMRQLTLEGMLSLHPRILLVSEAAQPTEVIDQLTGSGLRVVRIPARHDLPSIVRKVELIAEALGDQAQGRTLAARLKAQIQQVEALPKLSVRPLYLMSHGGGAPMVAGHGTAAEAALTLAGVNTNALPDINGYRRLGSESLSTLNPSVIIVPTATLKTMGGAAELWAIPGMNTTEAGRHQRLVVVDEQALLGFGERTPAALLTLHADLVHQAAP</sequence>
<proteinExistence type="predicted"/>
<feature type="signal peptide" evidence="1">
    <location>
        <begin position="1"/>
        <end position="28"/>
    </location>
</feature>
<gene>
    <name evidence="3" type="ORF">ZBT109_1710</name>
</gene>
<dbReference type="InterPro" id="IPR050902">
    <property type="entry name" value="ABC_Transporter_SBP"/>
</dbReference>
<evidence type="ECO:0000259" key="2">
    <source>
        <dbReference type="PROSITE" id="PS50983"/>
    </source>
</evidence>
<dbReference type="EMBL" id="AP018933">
    <property type="protein sequence ID" value="BBG30464.1"/>
    <property type="molecule type" value="Genomic_DNA"/>
</dbReference>
<dbReference type="AlphaFoldDB" id="A0A348HFR2"/>
<dbReference type="RefSeq" id="WP_051524157.1">
    <property type="nucleotide sequence ID" value="NZ_AP018933.1"/>
</dbReference>
<dbReference type="PROSITE" id="PS50983">
    <property type="entry name" value="FE_B12_PBP"/>
    <property type="match status" value="1"/>
</dbReference>
<dbReference type="OrthoDB" id="9797736at2"/>
<dbReference type="InterPro" id="IPR002491">
    <property type="entry name" value="ABC_transptr_periplasmic_BD"/>
</dbReference>
<name>A0A348HFR2_9GAMM</name>
<dbReference type="SUPFAM" id="SSF53807">
    <property type="entry name" value="Helical backbone' metal receptor"/>
    <property type="match status" value="1"/>
</dbReference>
<dbReference type="PANTHER" id="PTHR30535:SF4">
    <property type="entry name" value="HEMIN-BINDING PERIPLASMIC PROTEIN HMUT"/>
    <property type="match status" value="1"/>
</dbReference>
<dbReference type="STRING" id="1123510.GCA_000620025_00900"/>
<keyword evidence="1" id="KW-0732">Signal</keyword>
<keyword evidence="4" id="KW-1185">Reference proteome</keyword>
<evidence type="ECO:0000313" key="4">
    <source>
        <dbReference type="Proteomes" id="UP000267342"/>
    </source>
</evidence>
<dbReference type="KEGG" id="zpl:ZBT109_1710"/>
<dbReference type="Pfam" id="PF01497">
    <property type="entry name" value="Peripla_BP_2"/>
    <property type="match status" value="1"/>
</dbReference>
<dbReference type="PANTHER" id="PTHR30535">
    <property type="entry name" value="VITAMIN B12-BINDING PROTEIN"/>
    <property type="match status" value="1"/>
</dbReference>
<reference evidence="3 4" key="1">
    <citation type="submission" date="2018-09" db="EMBL/GenBank/DDBJ databases">
        <title>Zymobacter palmae IAM14233 (=T109) whole genome analysis.</title>
        <authorList>
            <person name="Yanase H."/>
        </authorList>
    </citation>
    <scope>NUCLEOTIDE SEQUENCE [LARGE SCALE GENOMIC DNA]</scope>
    <source>
        <strain evidence="3 4">IAM14233</strain>
    </source>
</reference>
<dbReference type="Gene3D" id="3.40.50.1980">
    <property type="entry name" value="Nitrogenase molybdenum iron protein domain"/>
    <property type="match status" value="2"/>
</dbReference>